<reference evidence="3 4" key="1">
    <citation type="journal article" date="2015" name="Nature">
        <title>rRNA introns, odd ribosomes, and small enigmatic genomes across a large radiation of phyla.</title>
        <authorList>
            <person name="Brown C.T."/>
            <person name="Hug L.A."/>
            <person name="Thomas B.C."/>
            <person name="Sharon I."/>
            <person name="Castelle C.J."/>
            <person name="Singh A."/>
            <person name="Wilkins M.J."/>
            <person name="Williams K.H."/>
            <person name="Banfield J.F."/>
        </authorList>
    </citation>
    <scope>NUCLEOTIDE SEQUENCE [LARGE SCALE GENOMIC DNA]</scope>
</reference>
<evidence type="ECO:0000313" key="3">
    <source>
        <dbReference type="EMBL" id="KKU83189.1"/>
    </source>
</evidence>
<sequence>MKPLVSVIIVSFNTRKLTVKSIKSAYASQGFEKGSIEVIVVDNHSSDDTVAYLQKNFPHVKLIINSTNAGFGGGNNQGAKVARGKYLLLLNTDAFLNKNSLRVLVDVLEKQANVVSVGPQLRYADNRLQLSGGYLPTPLRVLAWMWWLDKLPVVKQLFSHPYHVFDPSWHKHPQSPEWLMGACVLFRTQEFLEAGGFDNKIFMYAEEVELYRRLQASLGKEVYFTPKTQVTHLGRASSNKANAFVLIHELKGIEYIYQKHYPSLLWFIRFVILVGVALRIIVFSLIPSRRESLAEYKKFFERSQ</sequence>
<gene>
    <name evidence="3" type="ORF">UY11_C0026G0011</name>
</gene>
<name>A0A0G1TN20_9BACT</name>
<dbReference type="AlphaFoldDB" id="A0A0G1TN20"/>
<keyword evidence="3" id="KW-0808">Transferase</keyword>
<feature type="transmembrane region" description="Helical" evidence="1">
    <location>
        <begin position="264"/>
        <end position="286"/>
    </location>
</feature>
<protein>
    <submittedName>
        <fullName evidence="3">Glycosyl transferase family 2</fullName>
    </submittedName>
</protein>
<dbReference type="Gene3D" id="3.90.550.10">
    <property type="entry name" value="Spore Coat Polysaccharide Biosynthesis Protein SpsA, Chain A"/>
    <property type="match status" value="1"/>
</dbReference>
<organism evidence="3 4">
    <name type="scientific">Candidatus Amesbacteria bacterium GW2011_GWC2_47_8</name>
    <dbReference type="NCBI Taxonomy" id="1618367"/>
    <lineage>
        <taxon>Bacteria</taxon>
        <taxon>Candidatus Amesiibacteriota</taxon>
    </lineage>
</organism>
<keyword evidence="1" id="KW-1133">Transmembrane helix</keyword>
<feature type="domain" description="Glycosyltransferase 2-like" evidence="2">
    <location>
        <begin position="6"/>
        <end position="129"/>
    </location>
</feature>
<dbReference type="PANTHER" id="PTHR43179">
    <property type="entry name" value="RHAMNOSYLTRANSFERASE WBBL"/>
    <property type="match status" value="1"/>
</dbReference>
<dbReference type="EMBL" id="LCOT01000026">
    <property type="protein sequence ID" value="KKU83189.1"/>
    <property type="molecule type" value="Genomic_DNA"/>
</dbReference>
<accession>A0A0G1TN20</accession>
<evidence type="ECO:0000256" key="1">
    <source>
        <dbReference type="SAM" id="Phobius"/>
    </source>
</evidence>
<dbReference type="PANTHER" id="PTHR43179:SF7">
    <property type="entry name" value="RHAMNOSYLTRANSFERASE WBBL"/>
    <property type="match status" value="1"/>
</dbReference>
<evidence type="ECO:0000313" key="4">
    <source>
        <dbReference type="Proteomes" id="UP000034265"/>
    </source>
</evidence>
<comment type="caution">
    <text evidence="3">The sequence shown here is derived from an EMBL/GenBank/DDBJ whole genome shotgun (WGS) entry which is preliminary data.</text>
</comment>
<keyword evidence="1" id="KW-0812">Transmembrane</keyword>
<dbReference type="Pfam" id="PF00535">
    <property type="entry name" value="Glycos_transf_2"/>
    <property type="match status" value="1"/>
</dbReference>
<proteinExistence type="predicted"/>
<dbReference type="Proteomes" id="UP000034265">
    <property type="component" value="Unassembled WGS sequence"/>
</dbReference>
<dbReference type="GO" id="GO:0016740">
    <property type="term" value="F:transferase activity"/>
    <property type="evidence" value="ECO:0007669"/>
    <property type="project" value="UniProtKB-KW"/>
</dbReference>
<dbReference type="SUPFAM" id="SSF53448">
    <property type="entry name" value="Nucleotide-diphospho-sugar transferases"/>
    <property type="match status" value="1"/>
</dbReference>
<keyword evidence="1" id="KW-0472">Membrane</keyword>
<evidence type="ECO:0000259" key="2">
    <source>
        <dbReference type="Pfam" id="PF00535"/>
    </source>
</evidence>
<dbReference type="InterPro" id="IPR001173">
    <property type="entry name" value="Glyco_trans_2-like"/>
</dbReference>
<dbReference type="InterPro" id="IPR029044">
    <property type="entry name" value="Nucleotide-diphossugar_trans"/>
</dbReference>
<dbReference type="CDD" id="cd04186">
    <property type="entry name" value="GT_2_like_c"/>
    <property type="match status" value="1"/>
</dbReference>
<dbReference type="PATRIC" id="fig|1618367.3.peg.568"/>